<comment type="caution">
    <text evidence="3">The sequence shown here is derived from an EMBL/GenBank/DDBJ whole genome shotgun (WGS) entry which is preliminary data.</text>
</comment>
<keyword evidence="1" id="KW-1133">Transmembrane helix</keyword>
<gene>
    <name evidence="3" type="ORF">ESZ00_15815</name>
</gene>
<feature type="transmembrane region" description="Helical" evidence="1">
    <location>
        <begin position="153"/>
        <end position="172"/>
    </location>
</feature>
<dbReference type="Proteomes" id="UP000290253">
    <property type="component" value="Unassembled WGS sequence"/>
</dbReference>
<proteinExistence type="predicted"/>
<feature type="transmembrane region" description="Helical" evidence="1">
    <location>
        <begin position="129"/>
        <end position="146"/>
    </location>
</feature>
<dbReference type="AlphaFoldDB" id="A0A4V1NV50"/>
<keyword evidence="1" id="KW-0812">Transmembrane</keyword>
<dbReference type="PANTHER" id="PTHR31061:SF24">
    <property type="entry name" value="LD22376P"/>
    <property type="match status" value="1"/>
</dbReference>
<evidence type="ECO:0000313" key="4">
    <source>
        <dbReference type="Proteomes" id="UP000290253"/>
    </source>
</evidence>
<dbReference type="Pfam" id="PF07786">
    <property type="entry name" value="HGSNAT_cat"/>
    <property type="match status" value="1"/>
</dbReference>
<feature type="transmembrane region" description="Helical" evidence="1">
    <location>
        <begin position="369"/>
        <end position="387"/>
    </location>
</feature>
<sequence length="395" mass="42738">MTSSAPAPQANPGRPASGTARMASLDILRGLTVAFMILVNNAGDGAASYLQLRHSVWNGCTLTDLVFPMFLFIMGISMALSFESRLRKGRSRGEIAIEAARRAATIVVIGLVLNALPFFHLDTLRYCGVMQRIGLCYLMAALIYLAGQARLTAIVTVVLLVGYWALMTWAPVPGCGGNGATLGILNQPCNLASALDRMAIPVAHRYRHTFYDPEGLLSTLPALASVLIGVLVASWLRAPVSQRKKLGWLAASGALLVGMGWIWSEVFPLNKRLWTSSYVLFTAGISLLLLAAAAMLFDGEGEQTPLRRWFQPLASVGRIFGTNALTAYVLSEVLSIVIGAIHAGSAGTLQRLTYLWLPGFLVPGPFRSLVWSVLFVGVCFVPVAVLYRRRIFLKL</sequence>
<feature type="transmembrane region" description="Helical" evidence="1">
    <location>
        <begin position="215"/>
        <end position="234"/>
    </location>
</feature>
<protein>
    <submittedName>
        <fullName evidence="3">DUF1624 domain-containing protein</fullName>
    </submittedName>
</protein>
<name>A0A4V1NV50_9BACT</name>
<feature type="transmembrane region" description="Helical" evidence="1">
    <location>
        <begin position="276"/>
        <end position="297"/>
    </location>
</feature>
<feature type="transmembrane region" description="Helical" evidence="1">
    <location>
        <begin position="65"/>
        <end position="82"/>
    </location>
</feature>
<evidence type="ECO:0000256" key="1">
    <source>
        <dbReference type="SAM" id="Phobius"/>
    </source>
</evidence>
<dbReference type="InterPro" id="IPR012429">
    <property type="entry name" value="HGSNAT_cat"/>
</dbReference>
<feature type="transmembrane region" description="Helical" evidence="1">
    <location>
        <begin position="103"/>
        <end position="123"/>
    </location>
</feature>
<feature type="transmembrane region" description="Helical" evidence="1">
    <location>
        <begin position="325"/>
        <end position="349"/>
    </location>
</feature>
<reference evidence="3 4" key="1">
    <citation type="journal article" date="2016" name="Int. J. Syst. Evol. Microbiol.">
        <title>Acidipila dinghuensis sp. nov., an acidobacterium isolated from forest soil.</title>
        <authorList>
            <person name="Jiang Y.W."/>
            <person name="Wang J."/>
            <person name="Chen M.H."/>
            <person name="Lv Y.Y."/>
            <person name="Qiu L.H."/>
        </authorList>
    </citation>
    <scope>NUCLEOTIDE SEQUENCE [LARGE SCALE GENOMIC DNA]</scope>
    <source>
        <strain evidence="3 4">DHOF10</strain>
    </source>
</reference>
<feature type="domain" description="Heparan-alpha-glucosaminide N-acetyltransferase catalytic" evidence="2">
    <location>
        <begin position="21"/>
        <end position="178"/>
    </location>
</feature>
<evidence type="ECO:0000313" key="3">
    <source>
        <dbReference type="EMBL" id="RXS94532.1"/>
    </source>
</evidence>
<dbReference type="PANTHER" id="PTHR31061">
    <property type="entry name" value="LD22376P"/>
    <property type="match status" value="1"/>
</dbReference>
<feature type="transmembrane region" description="Helical" evidence="1">
    <location>
        <begin position="246"/>
        <end position="264"/>
    </location>
</feature>
<dbReference type="RefSeq" id="WP_129209269.1">
    <property type="nucleotide sequence ID" value="NZ_BMGU01000005.1"/>
</dbReference>
<dbReference type="EMBL" id="SDMK01000003">
    <property type="protein sequence ID" value="RXS94532.1"/>
    <property type="molecule type" value="Genomic_DNA"/>
</dbReference>
<keyword evidence="1" id="KW-0472">Membrane</keyword>
<accession>A0A4V1NV50</accession>
<keyword evidence="4" id="KW-1185">Reference proteome</keyword>
<evidence type="ECO:0000259" key="2">
    <source>
        <dbReference type="Pfam" id="PF07786"/>
    </source>
</evidence>
<dbReference type="OrthoDB" id="9788724at2"/>
<organism evidence="3 4">
    <name type="scientific">Silvibacterium dinghuense</name>
    <dbReference type="NCBI Taxonomy" id="1560006"/>
    <lineage>
        <taxon>Bacteria</taxon>
        <taxon>Pseudomonadati</taxon>
        <taxon>Acidobacteriota</taxon>
        <taxon>Terriglobia</taxon>
        <taxon>Terriglobales</taxon>
        <taxon>Acidobacteriaceae</taxon>
        <taxon>Silvibacterium</taxon>
    </lineage>
</organism>